<organism evidence="1 2">
    <name type="scientific">Ooceraea biroi</name>
    <name type="common">Clonal raider ant</name>
    <name type="synonym">Cerapachys biroi</name>
    <dbReference type="NCBI Taxonomy" id="2015173"/>
    <lineage>
        <taxon>Eukaryota</taxon>
        <taxon>Metazoa</taxon>
        <taxon>Ecdysozoa</taxon>
        <taxon>Arthropoda</taxon>
        <taxon>Hexapoda</taxon>
        <taxon>Insecta</taxon>
        <taxon>Pterygota</taxon>
        <taxon>Neoptera</taxon>
        <taxon>Endopterygota</taxon>
        <taxon>Hymenoptera</taxon>
        <taxon>Apocrita</taxon>
        <taxon>Aculeata</taxon>
        <taxon>Formicoidea</taxon>
        <taxon>Formicidae</taxon>
        <taxon>Dorylinae</taxon>
        <taxon>Ooceraea</taxon>
    </lineage>
</organism>
<dbReference type="Proteomes" id="UP000053097">
    <property type="component" value="Unassembled WGS sequence"/>
</dbReference>
<gene>
    <name evidence="1" type="ORF">X777_10330</name>
</gene>
<name>A0A026W4R3_OOCBI</name>
<sequence>MYVARTTARRMILALSSARPPHKHITGDSHPSDSRWLLHAIPTAAFDPERRKLGS</sequence>
<evidence type="ECO:0000313" key="1">
    <source>
        <dbReference type="EMBL" id="EZA51042.1"/>
    </source>
</evidence>
<evidence type="ECO:0000313" key="2">
    <source>
        <dbReference type="Proteomes" id="UP000053097"/>
    </source>
</evidence>
<protein>
    <submittedName>
        <fullName evidence="1">Uncharacterized protein</fullName>
    </submittedName>
</protein>
<reference evidence="1 2" key="1">
    <citation type="journal article" date="2014" name="Curr. Biol.">
        <title>The genome of the clonal raider ant Cerapachys biroi.</title>
        <authorList>
            <person name="Oxley P.R."/>
            <person name="Ji L."/>
            <person name="Fetter-Pruneda I."/>
            <person name="McKenzie S.K."/>
            <person name="Li C."/>
            <person name="Hu H."/>
            <person name="Zhang G."/>
            <person name="Kronauer D.J."/>
        </authorList>
    </citation>
    <scope>NUCLEOTIDE SEQUENCE [LARGE SCALE GENOMIC DNA]</scope>
</reference>
<keyword evidence="2" id="KW-1185">Reference proteome</keyword>
<proteinExistence type="predicted"/>
<dbReference type="EMBL" id="KK107419">
    <property type="protein sequence ID" value="EZA51042.1"/>
    <property type="molecule type" value="Genomic_DNA"/>
</dbReference>
<dbReference type="AlphaFoldDB" id="A0A026W4R3"/>
<accession>A0A026W4R3</accession>